<sequence length="770" mass="88843">MAIENATLFAKLPGFETTKFGFLYLHGRSNHVQFDNKEVESKLGSFVDKQGYPNPITSYPSEMPSPQPSMYDQSSSQNESQPQNTTDYQTLTQFVAKYQYSPQANESTPRSSDLRDVFQGQNLSQPQDIPQEYNQSASWQSNSTDFKPSPQNSGNSNTSPTQELSQDSPASSLQEHETSQEDVVLTNTTQYNATQQAEYSQDYQQQEPREYSQGYQQQEPREYSQGYQQQEPREYSQGYQQQEPREYSQGYQQEEPRESTTAQQTSFENSTSTIPYQNPLAPQQSFDQTTNQNTAEANATQQQNYYSPVYQQQDYYNSVYQQQQEEPSENTTPLQSVFENSTANDPKFTSEQPKYAEQQQNSQLQQEQTQQNITGAQQNSSFNSSETLQEQSNSFRQEQNQIQGNYEERYLQENINESTSRDQQLQQNSFKNLTTPQLIQSAGEEKLVQGSEKWTNESSVENATNSGQPEQERSFNLNQTEEHSNNTDEQFQKQLLFSEERNKQSIPHEYTTNTKQNLFQIEKDPHIIQSLLYGDLSQLRNEYELTAQKVKAATTDATTPSTQAGYQQTYSRFRRENKGTVKYVFKRTDVQQNVQNKQAKRVLGKQLQKLLEKNEVKTNLHTNRLKRMINKVRAHDEPHSKPSIFDKLLNNPSDTNFLMLPSTEAKYKHSKRSPEHGLLMKLEAMRHTFLEKHNECPIFAIFGTSSESCYTLTTDKDNCAEEFMEVKEMFKQSCAETQFYIYVREDGAGKVREDDVQSLTKNGINVLIPE</sequence>
<organism evidence="2 3">
    <name type="scientific">Paramuricea clavata</name>
    <name type="common">Red gorgonian</name>
    <name type="synonym">Violescent sea-whip</name>
    <dbReference type="NCBI Taxonomy" id="317549"/>
    <lineage>
        <taxon>Eukaryota</taxon>
        <taxon>Metazoa</taxon>
        <taxon>Cnidaria</taxon>
        <taxon>Anthozoa</taxon>
        <taxon>Octocorallia</taxon>
        <taxon>Malacalcyonacea</taxon>
        <taxon>Plexauridae</taxon>
        <taxon>Paramuricea</taxon>
    </lineage>
</organism>
<feature type="region of interest" description="Disordered" evidence="1">
    <location>
        <begin position="47"/>
        <end position="86"/>
    </location>
</feature>
<name>A0A7D9HCK2_PARCT</name>
<accession>A0A7D9HCK2</accession>
<feature type="region of interest" description="Disordered" evidence="1">
    <location>
        <begin position="443"/>
        <end position="489"/>
    </location>
</feature>
<feature type="region of interest" description="Disordered" evidence="1">
    <location>
        <begin position="125"/>
        <end position="291"/>
    </location>
</feature>
<feature type="region of interest" description="Disordered" evidence="1">
    <location>
        <begin position="339"/>
        <end position="400"/>
    </location>
</feature>
<feature type="compositionally biased region" description="Polar residues" evidence="1">
    <location>
        <begin position="339"/>
        <end position="352"/>
    </location>
</feature>
<evidence type="ECO:0000313" key="2">
    <source>
        <dbReference type="EMBL" id="CAB3977380.1"/>
    </source>
</evidence>
<proteinExistence type="predicted"/>
<feature type="compositionally biased region" description="Low complexity" evidence="1">
    <location>
        <begin position="73"/>
        <end position="84"/>
    </location>
</feature>
<dbReference type="Proteomes" id="UP001152795">
    <property type="component" value="Unassembled WGS sequence"/>
</dbReference>
<evidence type="ECO:0000313" key="3">
    <source>
        <dbReference type="Proteomes" id="UP001152795"/>
    </source>
</evidence>
<dbReference type="AlphaFoldDB" id="A0A7D9HCK2"/>
<feature type="compositionally biased region" description="Polar residues" evidence="1">
    <location>
        <begin position="125"/>
        <end position="173"/>
    </location>
</feature>
<protein>
    <submittedName>
        <fullName evidence="2">Uncharacterized protein</fullName>
    </submittedName>
</protein>
<comment type="caution">
    <text evidence="2">The sequence shown here is derived from an EMBL/GenBank/DDBJ whole genome shotgun (WGS) entry which is preliminary data.</text>
</comment>
<gene>
    <name evidence="2" type="ORF">PACLA_8A076217</name>
</gene>
<feature type="compositionally biased region" description="Low complexity" evidence="1">
    <location>
        <begin position="358"/>
        <end position="379"/>
    </location>
</feature>
<reference evidence="2" key="1">
    <citation type="submission" date="2020-04" db="EMBL/GenBank/DDBJ databases">
        <authorList>
            <person name="Alioto T."/>
            <person name="Alioto T."/>
            <person name="Gomez Garrido J."/>
        </authorList>
    </citation>
    <scope>NUCLEOTIDE SEQUENCE</scope>
    <source>
        <strain evidence="2">A484AB</strain>
    </source>
</reference>
<dbReference type="EMBL" id="CACRXK020000044">
    <property type="protein sequence ID" value="CAB3977380.1"/>
    <property type="molecule type" value="Genomic_DNA"/>
</dbReference>
<evidence type="ECO:0000256" key="1">
    <source>
        <dbReference type="SAM" id="MobiDB-lite"/>
    </source>
</evidence>
<feature type="compositionally biased region" description="Polar residues" evidence="1">
    <location>
        <begin position="452"/>
        <end position="479"/>
    </location>
</feature>
<feature type="compositionally biased region" description="Low complexity" evidence="1">
    <location>
        <begin position="186"/>
        <end position="206"/>
    </location>
</feature>
<keyword evidence="3" id="KW-1185">Reference proteome</keyword>
<feature type="compositionally biased region" description="Polar residues" evidence="1">
    <location>
        <begin position="259"/>
        <end position="287"/>
    </location>
</feature>
<feature type="compositionally biased region" description="Polar residues" evidence="1">
    <location>
        <begin position="380"/>
        <end position="400"/>
    </location>
</feature>